<reference evidence="1 2" key="1">
    <citation type="journal article" date="2011" name="Stand. Genomic Sci.">
        <title>Complete genome sequence of the hyperthermophilic chemolithoautotroph Pyrolobus fumarii type strain (1A).</title>
        <authorList>
            <person name="Anderson I."/>
            <person name="Goker M."/>
            <person name="Nolan M."/>
            <person name="Lucas S."/>
            <person name="Hammon N."/>
            <person name="Deshpande S."/>
            <person name="Cheng J.F."/>
            <person name="Tapia R."/>
            <person name="Han C."/>
            <person name="Goodwin L."/>
            <person name="Pitluck S."/>
            <person name="Huntemann M."/>
            <person name="Liolios K."/>
            <person name="Ivanova N."/>
            <person name="Pagani I."/>
            <person name="Mavromatis K."/>
            <person name="Ovchinikova G."/>
            <person name="Pati A."/>
            <person name="Chen A."/>
            <person name="Palaniappan K."/>
            <person name="Land M."/>
            <person name="Hauser L."/>
            <person name="Brambilla E.M."/>
            <person name="Huber H."/>
            <person name="Yasawong M."/>
            <person name="Rohde M."/>
            <person name="Spring S."/>
            <person name="Abt B."/>
            <person name="Sikorski J."/>
            <person name="Wirth R."/>
            <person name="Detter J.C."/>
            <person name="Woyke T."/>
            <person name="Bristow J."/>
            <person name="Eisen J.A."/>
            <person name="Markowitz V."/>
            <person name="Hugenholtz P."/>
            <person name="Kyrpides N.C."/>
            <person name="Klenk H.P."/>
            <person name="Lapidus A."/>
        </authorList>
    </citation>
    <scope>NUCLEOTIDE SEQUENCE [LARGE SCALE GENOMIC DNA]</scope>
    <source>
        <strain evidence="2">DSM 11204 / 1A</strain>
    </source>
</reference>
<dbReference type="HOGENOM" id="CLU_199475_0_0_2"/>
<dbReference type="OrthoDB" id="21411at2157"/>
<dbReference type="eggNOG" id="arCOG08876">
    <property type="taxonomic scope" value="Archaea"/>
</dbReference>
<sequence>MIGANDFEVIEEYELMGEKRFRVRLKGTNIVFNVAANDAKDAVERAVELARKLEIDKVLEKIRNLFES</sequence>
<proteinExistence type="predicted"/>
<accession>G0EEL5</accession>
<dbReference type="KEGG" id="pfm:Pyrfu_0968"/>
<dbReference type="AlphaFoldDB" id="G0EEL5"/>
<organism evidence="1 2">
    <name type="scientific">Pyrolobus fumarii (strain DSM 11204 / 1A)</name>
    <dbReference type="NCBI Taxonomy" id="694429"/>
    <lineage>
        <taxon>Archaea</taxon>
        <taxon>Thermoproteota</taxon>
        <taxon>Thermoprotei</taxon>
        <taxon>Desulfurococcales</taxon>
        <taxon>Pyrodictiaceae</taxon>
        <taxon>Pyrolobus</taxon>
    </lineage>
</organism>
<dbReference type="STRING" id="694429.Pyrfu_0968"/>
<dbReference type="Proteomes" id="UP000001037">
    <property type="component" value="Chromosome"/>
</dbReference>
<dbReference type="GeneID" id="11139444"/>
<protein>
    <submittedName>
        <fullName evidence="1">Uncharacterized protein</fullName>
    </submittedName>
</protein>
<dbReference type="RefSeq" id="WP_014026514.1">
    <property type="nucleotide sequence ID" value="NC_015931.1"/>
</dbReference>
<dbReference type="InParanoid" id="G0EEL5"/>
<gene>
    <name evidence="1" type="ordered locus">Pyrfu_0968</name>
</gene>
<name>G0EEL5_PYRF1</name>
<keyword evidence="2" id="KW-1185">Reference proteome</keyword>
<dbReference type="EMBL" id="CP002838">
    <property type="protein sequence ID" value="AEM38837.1"/>
    <property type="molecule type" value="Genomic_DNA"/>
</dbReference>
<evidence type="ECO:0000313" key="1">
    <source>
        <dbReference type="EMBL" id="AEM38837.1"/>
    </source>
</evidence>
<evidence type="ECO:0000313" key="2">
    <source>
        <dbReference type="Proteomes" id="UP000001037"/>
    </source>
</evidence>